<proteinExistence type="predicted"/>
<dbReference type="AlphaFoldDB" id="A0A3N0E5Q9"/>
<keyword evidence="2" id="KW-1185">Reference proteome</keyword>
<dbReference type="RefSeq" id="WP_123202369.1">
    <property type="nucleotide sequence ID" value="NZ_RJMB01000018.1"/>
</dbReference>
<dbReference type="Proteomes" id="UP000269198">
    <property type="component" value="Unassembled WGS sequence"/>
</dbReference>
<name>A0A3N0E5Q9_9ACTN</name>
<accession>A0A3N0E5Q9</accession>
<evidence type="ECO:0000313" key="1">
    <source>
        <dbReference type="EMBL" id="RNL83168.1"/>
    </source>
</evidence>
<evidence type="ECO:0000313" key="2">
    <source>
        <dbReference type="Proteomes" id="UP000269198"/>
    </source>
</evidence>
<protein>
    <submittedName>
        <fullName evidence="1">Uncharacterized protein</fullName>
    </submittedName>
</protein>
<dbReference type="EMBL" id="RJMB01000018">
    <property type="protein sequence ID" value="RNL83168.1"/>
    <property type="molecule type" value="Genomic_DNA"/>
</dbReference>
<sequence>MTELYMRPRRGERLEEDMASMSVEDLKSVLRDVSAELDHALTTFLPAGARLADANEIEIPDGEPMYVASEMGEREGAPDEERAVYQRAVELTGPASTRSSAAGQAWGASDPFGEPFVVYHWAHEA</sequence>
<comment type="caution">
    <text evidence="1">The sequence shown here is derived from an EMBL/GenBank/DDBJ whole genome shotgun (WGS) entry which is preliminary data.</text>
</comment>
<organism evidence="1 2">
    <name type="scientific">Halostreptopolyspora alba</name>
    <dbReference type="NCBI Taxonomy" id="2487137"/>
    <lineage>
        <taxon>Bacteria</taxon>
        <taxon>Bacillati</taxon>
        <taxon>Actinomycetota</taxon>
        <taxon>Actinomycetes</taxon>
        <taxon>Streptosporangiales</taxon>
        <taxon>Nocardiopsidaceae</taxon>
        <taxon>Halostreptopolyspora</taxon>
    </lineage>
</organism>
<gene>
    <name evidence="1" type="ORF">EFW17_16835</name>
</gene>
<reference evidence="1 2" key="1">
    <citation type="submission" date="2018-11" db="EMBL/GenBank/DDBJ databases">
        <title>The genome draft of YIM 96095.</title>
        <authorList>
            <person name="Tang S.-K."/>
            <person name="Chunyu W.-X."/>
            <person name="Feng Y.-Z."/>
        </authorList>
    </citation>
    <scope>NUCLEOTIDE SEQUENCE [LARGE SCALE GENOMIC DNA]</scope>
    <source>
        <strain evidence="1 2">YIM 96095</strain>
    </source>
</reference>